<dbReference type="EMBL" id="FODT01000003">
    <property type="protein sequence ID" value="SEO61971.1"/>
    <property type="molecule type" value="Genomic_DNA"/>
</dbReference>
<protein>
    <submittedName>
        <fullName evidence="1">Hydroxyneurosporene synthase</fullName>
    </submittedName>
</protein>
<evidence type="ECO:0000313" key="2">
    <source>
        <dbReference type="Proteomes" id="UP000199615"/>
    </source>
</evidence>
<dbReference type="CDD" id="cd21471">
    <property type="entry name" value="CrtC-like"/>
    <property type="match status" value="1"/>
</dbReference>
<organism evidence="1 2">
    <name type="scientific">Rhodopseudomonas pseudopalustris</name>
    <dbReference type="NCBI Taxonomy" id="1513892"/>
    <lineage>
        <taxon>Bacteria</taxon>
        <taxon>Pseudomonadati</taxon>
        <taxon>Pseudomonadota</taxon>
        <taxon>Alphaproteobacteria</taxon>
        <taxon>Hyphomicrobiales</taxon>
        <taxon>Nitrobacteraceae</taxon>
        <taxon>Rhodopseudomonas</taxon>
    </lineage>
</organism>
<gene>
    <name evidence="1" type="ORF">SAMN05444123_103514</name>
</gene>
<reference evidence="2" key="1">
    <citation type="submission" date="2016-10" db="EMBL/GenBank/DDBJ databases">
        <authorList>
            <person name="Varghese N."/>
            <person name="Submissions S."/>
        </authorList>
    </citation>
    <scope>NUCLEOTIDE SEQUENCE [LARGE SCALE GENOMIC DNA]</scope>
    <source>
        <strain evidence="2">DSM 123</strain>
    </source>
</reference>
<dbReference type="SUPFAM" id="SSF159245">
    <property type="entry name" value="AttH-like"/>
    <property type="match status" value="1"/>
</dbReference>
<accession>A0A1H8R6J4</accession>
<dbReference type="OrthoDB" id="5491608at2"/>
<dbReference type="Proteomes" id="UP000199615">
    <property type="component" value="Unassembled WGS sequence"/>
</dbReference>
<evidence type="ECO:0000313" key="1">
    <source>
        <dbReference type="EMBL" id="SEO61971.1"/>
    </source>
</evidence>
<sequence>MIAWPNETDERRAGFNLDVPPNGYAWWYVDAISDDGSEGLTIIAFIGSVFSPYYAFARRGAAADPLNHCALNVGLYHSAGKRWTMTERARGRVARNLSSLLIGPSDLAWDGKALTININEVCAPIPGRIRGRVRVIPTTVTKQCFVLNEDGNHRWWPIAPRSRIEVTLDQPKLNWQGEAYIDTNAGDAPIETGFSHWEWARGALRDKTAILYEAERRDGSRLDLAVTFDAQGNMERFAQPPLMTLPRSGWKVSRSARSERDAKVLRTLEDTPFYARSMVATTLLGEPVTLVHESLSLDRFRMPIVQAMLPFRMPRRK</sequence>
<dbReference type="RefSeq" id="WP_011504146.1">
    <property type="nucleotide sequence ID" value="NZ_FODT01000003.1"/>
</dbReference>
<name>A0A1H8R6J4_9BRAD</name>
<keyword evidence="2" id="KW-1185">Reference proteome</keyword>
<proteinExistence type="predicted"/>
<dbReference type="AlphaFoldDB" id="A0A1H8R6J4"/>